<evidence type="ECO:0000256" key="3">
    <source>
        <dbReference type="ARBA" id="ARBA00022553"/>
    </source>
</evidence>
<evidence type="ECO:0000259" key="5">
    <source>
        <dbReference type="PROSITE" id="PS50075"/>
    </source>
</evidence>
<comment type="caution">
    <text evidence="6">The sequence shown here is derived from an EMBL/GenBank/DDBJ whole genome shotgun (WGS) entry which is preliminary data.</text>
</comment>
<dbReference type="Gene3D" id="3.30.300.30">
    <property type="match status" value="1"/>
</dbReference>
<sequence length="1087" mass="115723">MAERRVLSAAQRAAIDARLRTAMSARPAGGFPRLRPGVRPPLSFGQERLWFMEQLSAGVAAFTIFKSLRLRGPLDPGALQRALDTVTARHDSLRMRFPVDADRVPAVDVPAAVAVPVEHLSVEHAGPEGREQLAAKLISEAARQPFDLQTGPLLRAALVRLGPDDHMLLLTCHHIIADGWSLNVLLEELFAAYRAALAGTEPELRTLELGFGDHAARQRERQRTGHAATERHLAFWRAELRDLPALELLTERPRPAQQTFNGTALDVTIGPELTAAVAELGRAHGATLFMTLLAAWQAVLGRHSGQVDFAVGTPVAGRDDPRLEPLIGMFVNVLTLRADLSGDPSFAELLARTRQRCLAAYAHQELPFEQLLGELSLRRDPSRAPLFQALLSLQAFDPPAPSAPGLTIGPASMTTAVTRTDLELHLVEGGGRLQGDLVYNTDLFAPSTAARLVAHLIAVLEAATAHSSTPLSRLDLLPADERRLVVHEFAEGPPAPRTDRARTLPERLRAQANATPGATAVVAGDREVGYAELLAAAEAVAARLTAAGAGPGTVVAVCAERSLALYTALLGVLLSGAAYLPLDPAHPPERLAQVIGDAGAQMLITRGELAETLPPVPHTLRLDADEHPAPAHGAPHRPAAPDDLAYVIYTSGSTGRPKGVEIEHRALLSLLDSMARRFATGPGDVWLWLTTPSFDLSKPELYVPLLTGGRLVIADEARDGAGLLRLIRAHGVTHVEATPSTWRLLLEAGFDEPGVTALVGGEALPLDLARALRPRAARLSNMYGPTEATVWATTAEVPADSSPDGGRVTIGRPLDDTRVYVLDAALRPVPIGVPGELCIAGPHVARGYRGRPAMTAERFVPDPFGPPGSRLYRTGDVVRWRADGDLEFHGRADGQVKLRGYRIELGEIEAVLATHPAVGPAAARVHPDGRLAGYVVPVDPAAPPAPADLAAHLQRHLPAYMVPVAFVVLDRLPLTPNGKLDRGALPEPSRTGAAGAAGAPATALERRVAQVWTDVLDADGAAAPVEIGPDDDFFALGGHSLHAARVVARLRATMAVEVPLTAVFHGSTLREFARQVQALLPDGEVEA</sequence>
<dbReference type="Pfam" id="PF00550">
    <property type="entry name" value="PP-binding"/>
    <property type="match status" value="1"/>
</dbReference>
<dbReference type="SMART" id="SM00823">
    <property type="entry name" value="PKS_PP"/>
    <property type="match status" value="1"/>
</dbReference>
<feature type="region of interest" description="Disordered" evidence="4">
    <location>
        <begin position="980"/>
        <end position="999"/>
    </location>
</feature>
<protein>
    <submittedName>
        <fullName evidence="6">Non-ribosomal peptide synthetase</fullName>
    </submittedName>
</protein>
<evidence type="ECO:0000313" key="6">
    <source>
        <dbReference type="EMBL" id="MFB9443508.1"/>
    </source>
</evidence>
<proteinExistence type="predicted"/>
<dbReference type="SUPFAM" id="SSF56801">
    <property type="entry name" value="Acetyl-CoA synthetase-like"/>
    <property type="match status" value="1"/>
</dbReference>
<accession>A0ABV5M464</accession>
<dbReference type="InterPro" id="IPR006162">
    <property type="entry name" value="Ppantetheine_attach_site"/>
</dbReference>
<comment type="cofactor">
    <cofactor evidence="1">
        <name>pantetheine 4'-phosphate</name>
        <dbReference type="ChEBI" id="CHEBI:47942"/>
    </cofactor>
</comment>
<evidence type="ECO:0000256" key="1">
    <source>
        <dbReference type="ARBA" id="ARBA00001957"/>
    </source>
</evidence>
<evidence type="ECO:0000256" key="2">
    <source>
        <dbReference type="ARBA" id="ARBA00022450"/>
    </source>
</evidence>
<dbReference type="InterPro" id="IPR009081">
    <property type="entry name" value="PP-bd_ACP"/>
</dbReference>
<name>A0ABV5M464_9ACTN</name>
<dbReference type="SUPFAM" id="SSF52777">
    <property type="entry name" value="CoA-dependent acyltransferases"/>
    <property type="match status" value="2"/>
</dbReference>
<dbReference type="InterPro" id="IPR010071">
    <property type="entry name" value="AA_adenyl_dom"/>
</dbReference>
<dbReference type="EMBL" id="JBHMCA010000021">
    <property type="protein sequence ID" value="MFB9443508.1"/>
    <property type="molecule type" value="Genomic_DNA"/>
</dbReference>
<dbReference type="PROSITE" id="PS00455">
    <property type="entry name" value="AMP_BINDING"/>
    <property type="match status" value="1"/>
</dbReference>
<dbReference type="RefSeq" id="WP_223095587.1">
    <property type="nucleotide sequence ID" value="NZ_CP061913.1"/>
</dbReference>
<dbReference type="InterPro" id="IPR025110">
    <property type="entry name" value="AMP-bd_C"/>
</dbReference>
<dbReference type="Pfam" id="PF13193">
    <property type="entry name" value="AMP-binding_C"/>
    <property type="match status" value="1"/>
</dbReference>
<dbReference type="InterPro" id="IPR020459">
    <property type="entry name" value="AMP-binding"/>
</dbReference>
<evidence type="ECO:0000256" key="4">
    <source>
        <dbReference type="SAM" id="MobiDB-lite"/>
    </source>
</evidence>
<dbReference type="InterPro" id="IPR020845">
    <property type="entry name" value="AMP-binding_CS"/>
</dbReference>
<keyword evidence="7" id="KW-1185">Reference proteome</keyword>
<gene>
    <name evidence="6" type="ORF">ACFFTR_10480</name>
</gene>
<reference evidence="6 7" key="1">
    <citation type="submission" date="2024-09" db="EMBL/GenBank/DDBJ databases">
        <authorList>
            <person name="Sun Q."/>
            <person name="Mori K."/>
        </authorList>
    </citation>
    <scope>NUCLEOTIDE SEQUENCE [LARGE SCALE GENOMIC DNA]</scope>
    <source>
        <strain evidence="6 7">JCM 3307</strain>
    </source>
</reference>
<dbReference type="InterPro" id="IPR036736">
    <property type="entry name" value="ACP-like_sf"/>
</dbReference>
<dbReference type="InterPro" id="IPR045851">
    <property type="entry name" value="AMP-bd_C_sf"/>
</dbReference>
<dbReference type="Gene3D" id="3.30.559.10">
    <property type="entry name" value="Chloramphenicol acetyltransferase-like domain"/>
    <property type="match status" value="1"/>
</dbReference>
<dbReference type="SUPFAM" id="SSF47336">
    <property type="entry name" value="ACP-like"/>
    <property type="match status" value="1"/>
</dbReference>
<dbReference type="Proteomes" id="UP001589608">
    <property type="component" value="Unassembled WGS sequence"/>
</dbReference>
<dbReference type="Pfam" id="PF00668">
    <property type="entry name" value="Condensation"/>
    <property type="match status" value="1"/>
</dbReference>
<dbReference type="PROSITE" id="PS00012">
    <property type="entry name" value="PHOSPHOPANTETHEINE"/>
    <property type="match status" value="1"/>
</dbReference>
<dbReference type="CDD" id="cd19531">
    <property type="entry name" value="LCL_NRPS-like"/>
    <property type="match status" value="1"/>
</dbReference>
<keyword evidence="2" id="KW-0596">Phosphopantetheine</keyword>
<dbReference type="InterPro" id="IPR020806">
    <property type="entry name" value="PKS_PP-bd"/>
</dbReference>
<dbReference type="Gene3D" id="3.30.559.30">
    <property type="entry name" value="Nonribosomal peptide synthetase, condensation domain"/>
    <property type="match status" value="1"/>
</dbReference>
<dbReference type="PRINTS" id="PR00154">
    <property type="entry name" value="AMPBINDING"/>
</dbReference>
<dbReference type="PANTHER" id="PTHR45527:SF1">
    <property type="entry name" value="FATTY ACID SYNTHASE"/>
    <property type="match status" value="1"/>
</dbReference>
<dbReference type="PROSITE" id="PS50075">
    <property type="entry name" value="CARRIER"/>
    <property type="match status" value="1"/>
</dbReference>
<evidence type="ECO:0000313" key="7">
    <source>
        <dbReference type="Proteomes" id="UP001589608"/>
    </source>
</evidence>
<dbReference type="InterPro" id="IPR023213">
    <property type="entry name" value="CAT-like_dom_sf"/>
</dbReference>
<dbReference type="InterPro" id="IPR000873">
    <property type="entry name" value="AMP-dep_synth/lig_dom"/>
</dbReference>
<dbReference type="Pfam" id="PF00501">
    <property type="entry name" value="AMP-binding"/>
    <property type="match status" value="1"/>
</dbReference>
<feature type="domain" description="Carrier" evidence="5">
    <location>
        <begin position="999"/>
        <end position="1080"/>
    </location>
</feature>
<dbReference type="InterPro" id="IPR001242">
    <property type="entry name" value="Condensation_dom"/>
</dbReference>
<dbReference type="PANTHER" id="PTHR45527">
    <property type="entry name" value="NONRIBOSOMAL PEPTIDE SYNTHETASE"/>
    <property type="match status" value="1"/>
</dbReference>
<organism evidence="6 7">
    <name type="scientific">Dactylosporangium vinaceum</name>
    <dbReference type="NCBI Taxonomy" id="53362"/>
    <lineage>
        <taxon>Bacteria</taxon>
        <taxon>Bacillati</taxon>
        <taxon>Actinomycetota</taxon>
        <taxon>Actinomycetes</taxon>
        <taxon>Micromonosporales</taxon>
        <taxon>Micromonosporaceae</taxon>
        <taxon>Dactylosporangium</taxon>
    </lineage>
</organism>
<dbReference type="Gene3D" id="1.10.1200.10">
    <property type="entry name" value="ACP-like"/>
    <property type="match status" value="1"/>
</dbReference>
<dbReference type="Gene3D" id="2.30.38.10">
    <property type="entry name" value="Luciferase, Domain 3"/>
    <property type="match status" value="1"/>
</dbReference>
<dbReference type="NCBIfam" id="TIGR01733">
    <property type="entry name" value="AA-adenyl-dom"/>
    <property type="match status" value="1"/>
</dbReference>
<keyword evidence="3" id="KW-0597">Phosphoprotein</keyword>
<dbReference type="Gene3D" id="3.40.50.980">
    <property type="match status" value="2"/>
</dbReference>